<reference evidence="8" key="1">
    <citation type="journal article" date="2020" name="Stud. Mycol.">
        <title>101 Dothideomycetes genomes: a test case for predicting lifestyles and emergence of pathogens.</title>
        <authorList>
            <person name="Haridas S."/>
            <person name="Albert R."/>
            <person name="Binder M."/>
            <person name="Bloem J."/>
            <person name="Labutti K."/>
            <person name="Salamov A."/>
            <person name="Andreopoulos B."/>
            <person name="Baker S."/>
            <person name="Barry K."/>
            <person name="Bills G."/>
            <person name="Bluhm B."/>
            <person name="Cannon C."/>
            <person name="Castanera R."/>
            <person name="Culley D."/>
            <person name="Daum C."/>
            <person name="Ezra D."/>
            <person name="Gonzalez J."/>
            <person name="Henrissat B."/>
            <person name="Kuo A."/>
            <person name="Liang C."/>
            <person name="Lipzen A."/>
            <person name="Lutzoni F."/>
            <person name="Magnuson J."/>
            <person name="Mondo S."/>
            <person name="Nolan M."/>
            <person name="Ohm R."/>
            <person name="Pangilinan J."/>
            <person name="Park H.-J."/>
            <person name="Ramirez L."/>
            <person name="Alfaro M."/>
            <person name="Sun H."/>
            <person name="Tritt A."/>
            <person name="Yoshinaga Y."/>
            <person name="Zwiers L.-H."/>
            <person name="Turgeon B."/>
            <person name="Goodwin S."/>
            <person name="Spatafora J."/>
            <person name="Crous P."/>
            <person name="Grigoriev I."/>
        </authorList>
    </citation>
    <scope>NUCLEOTIDE SEQUENCE</scope>
    <source>
        <strain evidence="8">CBS 130266</strain>
    </source>
</reference>
<dbReference type="Proteomes" id="UP000800235">
    <property type="component" value="Unassembled WGS sequence"/>
</dbReference>
<evidence type="ECO:0000313" key="8">
    <source>
        <dbReference type="EMBL" id="KAF2437049.1"/>
    </source>
</evidence>
<dbReference type="Pfam" id="PF20684">
    <property type="entry name" value="Fung_rhodopsin"/>
    <property type="match status" value="1"/>
</dbReference>
<dbReference type="EMBL" id="MU007009">
    <property type="protein sequence ID" value="KAF2437049.1"/>
    <property type="molecule type" value="Genomic_DNA"/>
</dbReference>
<feature type="transmembrane region" description="Helical" evidence="6">
    <location>
        <begin position="73"/>
        <end position="96"/>
    </location>
</feature>
<dbReference type="InterPro" id="IPR049326">
    <property type="entry name" value="Rhodopsin_dom_fungi"/>
</dbReference>
<keyword evidence="9" id="KW-1185">Reference proteome</keyword>
<keyword evidence="4 6" id="KW-0472">Membrane</keyword>
<dbReference type="GO" id="GO:0016020">
    <property type="term" value="C:membrane"/>
    <property type="evidence" value="ECO:0007669"/>
    <property type="project" value="UniProtKB-SubCell"/>
</dbReference>
<evidence type="ECO:0000256" key="2">
    <source>
        <dbReference type="ARBA" id="ARBA00022692"/>
    </source>
</evidence>
<feature type="transmembrane region" description="Helical" evidence="6">
    <location>
        <begin position="23"/>
        <end position="53"/>
    </location>
</feature>
<comment type="similarity">
    <text evidence="5">Belongs to the SAT4 family.</text>
</comment>
<evidence type="ECO:0000256" key="6">
    <source>
        <dbReference type="SAM" id="Phobius"/>
    </source>
</evidence>
<protein>
    <recommendedName>
        <fullName evidence="7">Rhodopsin domain-containing protein</fullName>
    </recommendedName>
</protein>
<proteinExistence type="inferred from homology"/>
<evidence type="ECO:0000256" key="4">
    <source>
        <dbReference type="ARBA" id="ARBA00023136"/>
    </source>
</evidence>
<feature type="non-terminal residue" evidence="8">
    <location>
        <position position="1"/>
    </location>
</feature>
<organism evidence="8 9">
    <name type="scientific">Tothia fuscella</name>
    <dbReference type="NCBI Taxonomy" id="1048955"/>
    <lineage>
        <taxon>Eukaryota</taxon>
        <taxon>Fungi</taxon>
        <taxon>Dikarya</taxon>
        <taxon>Ascomycota</taxon>
        <taxon>Pezizomycotina</taxon>
        <taxon>Dothideomycetes</taxon>
        <taxon>Pleosporomycetidae</taxon>
        <taxon>Venturiales</taxon>
        <taxon>Cylindrosympodiaceae</taxon>
        <taxon>Tothia</taxon>
    </lineage>
</organism>
<feature type="non-terminal residue" evidence="8">
    <location>
        <position position="114"/>
    </location>
</feature>
<name>A0A9P4P2G1_9PEZI</name>
<accession>A0A9P4P2G1</accession>
<evidence type="ECO:0000259" key="7">
    <source>
        <dbReference type="Pfam" id="PF20684"/>
    </source>
</evidence>
<keyword evidence="2 6" id="KW-0812">Transmembrane</keyword>
<evidence type="ECO:0000256" key="5">
    <source>
        <dbReference type="ARBA" id="ARBA00038359"/>
    </source>
</evidence>
<dbReference type="OrthoDB" id="5022096at2759"/>
<keyword evidence="3 6" id="KW-1133">Transmembrane helix</keyword>
<dbReference type="PANTHER" id="PTHR33048:SF47">
    <property type="entry name" value="INTEGRAL MEMBRANE PROTEIN-RELATED"/>
    <property type="match status" value="1"/>
</dbReference>
<comment type="subcellular location">
    <subcellularLocation>
        <location evidence="1">Membrane</location>
        <topology evidence="1">Multi-pass membrane protein</topology>
    </subcellularLocation>
</comment>
<evidence type="ECO:0000256" key="3">
    <source>
        <dbReference type="ARBA" id="ARBA00022989"/>
    </source>
</evidence>
<sequence length="114" mass="13147">KLSTFLFYRRLVRGTYTPMFRHALWFGIAFVLLYTLTVSIFTLTVCIPMHAFWDVVNPKYDASNAKCQSKTTQIVVARLDVVTDVYALVLPASLLWQLQMNKRQRVGLLVVFSL</sequence>
<evidence type="ECO:0000256" key="1">
    <source>
        <dbReference type="ARBA" id="ARBA00004141"/>
    </source>
</evidence>
<feature type="domain" description="Rhodopsin" evidence="7">
    <location>
        <begin position="1"/>
        <end position="114"/>
    </location>
</feature>
<evidence type="ECO:0000313" key="9">
    <source>
        <dbReference type="Proteomes" id="UP000800235"/>
    </source>
</evidence>
<gene>
    <name evidence="8" type="ORF">EJ08DRAFT_570905</name>
</gene>
<dbReference type="AlphaFoldDB" id="A0A9P4P2G1"/>
<dbReference type="InterPro" id="IPR052337">
    <property type="entry name" value="SAT4-like"/>
</dbReference>
<dbReference type="PANTHER" id="PTHR33048">
    <property type="entry name" value="PTH11-LIKE INTEGRAL MEMBRANE PROTEIN (AFU_ORTHOLOGUE AFUA_5G11245)"/>
    <property type="match status" value="1"/>
</dbReference>
<comment type="caution">
    <text evidence="8">The sequence shown here is derived from an EMBL/GenBank/DDBJ whole genome shotgun (WGS) entry which is preliminary data.</text>
</comment>